<evidence type="ECO:0000256" key="1">
    <source>
        <dbReference type="ARBA" id="ARBA00023002"/>
    </source>
</evidence>
<evidence type="ECO:0000313" key="4">
    <source>
        <dbReference type="Proteomes" id="UP000321234"/>
    </source>
</evidence>
<dbReference type="Gene3D" id="3.20.20.100">
    <property type="entry name" value="NADP-dependent oxidoreductase domain"/>
    <property type="match status" value="1"/>
</dbReference>
<dbReference type="PANTHER" id="PTHR43625:SF40">
    <property type="entry name" value="ALDO-KETO REDUCTASE YAKC [NADP(+)]"/>
    <property type="match status" value="1"/>
</dbReference>
<organism evidence="3 4">
    <name type="scientific">Quadrisphaera setariae</name>
    <dbReference type="NCBI Taxonomy" id="2593304"/>
    <lineage>
        <taxon>Bacteria</taxon>
        <taxon>Bacillati</taxon>
        <taxon>Actinomycetota</taxon>
        <taxon>Actinomycetes</taxon>
        <taxon>Kineosporiales</taxon>
        <taxon>Kineosporiaceae</taxon>
        <taxon>Quadrisphaera</taxon>
    </lineage>
</organism>
<protein>
    <submittedName>
        <fullName evidence="3">Oxidoreductase</fullName>
    </submittedName>
</protein>
<dbReference type="OrthoDB" id="9768793at2"/>
<dbReference type="InterPro" id="IPR050791">
    <property type="entry name" value="Aldo-Keto_reductase"/>
</dbReference>
<name>A0A5C8Z5Q4_9ACTN</name>
<proteinExistence type="predicted"/>
<keyword evidence="1" id="KW-0560">Oxidoreductase</keyword>
<dbReference type="InterPro" id="IPR023210">
    <property type="entry name" value="NADP_OxRdtase_dom"/>
</dbReference>
<accession>A0A5C8Z5Q4</accession>
<dbReference type="RefSeq" id="WP_147927948.1">
    <property type="nucleotide sequence ID" value="NZ_VKAC01000013.1"/>
</dbReference>
<sequence>MDTFALGNLSVHRVGFGAMQLPGPGVMGPPRDRDAAIAVLRRAVELGVDHIDTAQFYGPDVANELIRAALHPYPDHLVLVSKVGATRDADGGWLPAQRPEQLRSAVEENLRSLGVEQLGAVNLRLHDGQGHGDEHDEQPVALEDQLGEMVALRDEGKIAGVGISTATRAQVQQAVDQAGIVCVQNAFSLLDQSDADVLDLCHEAGVAYVPYFPLGSAFPGTPKVVEDPAVLAVAARTGATPAQVGLAWLLAHRPNVLLIPGTSSLAHLEENVAVAEVGLSPEDVAQLERER</sequence>
<dbReference type="InterPro" id="IPR036812">
    <property type="entry name" value="NAD(P)_OxRdtase_dom_sf"/>
</dbReference>
<evidence type="ECO:0000259" key="2">
    <source>
        <dbReference type="Pfam" id="PF00248"/>
    </source>
</evidence>
<feature type="domain" description="NADP-dependent oxidoreductase" evidence="2">
    <location>
        <begin position="14"/>
        <end position="288"/>
    </location>
</feature>
<dbReference type="Proteomes" id="UP000321234">
    <property type="component" value="Unassembled WGS sequence"/>
</dbReference>
<dbReference type="NCBIfam" id="NF007695">
    <property type="entry name" value="PRK10376.1"/>
    <property type="match status" value="1"/>
</dbReference>
<dbReference type="SUPFAM" id="SSF51430">
    <property type="entry name" value="NAD(P)-linked oxidoreductase"/>
    <property type="match status" value="1"/>
</dbReference>
<dbReference type="GO" id="GO:0016491">
    <property type="term" value="F:oxidoreductase activity"/>
    <property type="evidence" value="ECO:0007669"/>
    <property type="project" value="UniProtKB-KW"/>
</dbReference>
<dbReference type="InterPro" id="IPR020471">
    <property type="entry name" value="AKR"/>
</dbReference>
<dbReference type="AlphaFoldDB" id="A0A5C8Z5Q4"/>
<dbReference type="CDD" id="cd19088">
    <property type="entry name" value="AKR_AKR13B1"/>
    <property type="match status" value="1"/>
</dbReference>
<evidence type="ECO:0000313" key="3">
    <source>
        <dbReference type="EMBL" id="TXR52518.1"/>
    </source>
</evidence>
<dbReference type="PRINTS" id="PR00069">
    <property type="entry name" value="ALDKETRDTASE"/>
</dbReference>
<dbReference type="Pfam" id="PF00248">
    <property type="entry name" value="Aldo_ket_red"/>
    <property type="match status" value="1"/>
</dbReference>
<gene>
    <name evidence="3" type="ORF">FMM08_18855</name>
</gene>
<reference evidence="3 4" key="1">
    <citation type="submission" date="2019-07" db="EMBL/GenBank/DDBJ databases">
        <title>Quadrisphaera sp. strain DD2A genome sequencing and assembly.</title>
        <authorList>
            <person name="Kim I."/>
        </authorList>
    </citation>
    <scope>NUCLEOTIDE SEQUENCE [LARGE SCALE GENOMIC DNA]</scope>
    <source>
        <strain evidence="3 4">DD2A</strain>
    </source>
</reference>
<dbReference type="EMBL" id="VKAC01000013">
    <property type="protein sequence ID" value="TXR52518.1"/>
    <property type="molecule type" value="Genomic_DNA"/>
</dbReference>
<dbReference type="PANTHER" id="PTHR43625">
    <property type="entry name" value="AFLATOXIN B1 ALDEHYDE REDUCTASE"/>
    <property type="match status" value="1"/>
</dbReference>
<dbReference type="GO" id="GO:0005737">
    <property type="term" value="C:cytoplasm"/>
    <property type="evidence" value="ECO:0007669"/>
    <property type="project" value="TreeGrafter"/>
</dbReference>
<comment type="caution">
    <text evidence="3">The sequence shown here is derived from an EMBL/GenBank/DDBJ whole genome shotgun (WGS) entry which is preliminary data.</text>
</comment>
<keyword evidence="4" id="KW-1185">Reference proteome</keyword>